<dbReference type="Pfam" id="PF03129">
    <property type="entry name" value="HGTP_anticodon"/>
    <property type="match status" value="1"/>
</dbReference>
<feature type="domain" description="Anticodon-binding" evidence="1">
    <location>
        <begin position="3"/>
        <end position="78"/>
    </location>
</feature>
<organism evidence="2">
    <name type="scientific">marine sediment metagenome</name>
    <dbReference type="NCBI Taxonomy" id="412755"/>
    <lineage>
        <taxon>unclassified sequences</taxon>
        <taxon>metagenomes</taxon>
        <taxon>ecological metagenomes</taxon>
    </lineage>
</organism>
<dbReference type="Gene3D" id="3.40.50.800">
    <property type="entry name" value="Anticodon-binding domain"/>
    <property type="match status" value="1"/>
</dbReference>
<dbReference type="EMBL" id="BARU01042499">
    <property type="protein sequence ID" value="GAH85577.1"/>
    <property type="molecule type" value="Genomic_DNA"/>
</dbReference>
<dbReference type="SUPFAM" id="SSF52954">
    <property type="entry name" value="Class II aaRS ABD-related"/>
    <property type="match status" value="1"/>
</dbReference>
<proteinExistence type="predicted"/>
<sequence length="81" mass="9476">KSLKLFEKFREAKININEAFHKDSLTSQLKLADKLGVKYVLILGQREALEDKIIIREMKSGKQRVVPLKKIIKEMKKKICH</sequence>
<protein>
    <recommendedName>
        <fullName evidence="1">Anticodon-binding domain-containing protein</fullName>
    </recommendedName>
</protein>
<dbReference type="InterPro" id="IPR004154">
    <property type="entry name" value="Anticodon-bd"/>
</dbReference>
<name>X1IV47_9ZZZZ</name>
<gene>
    <name evidence="2" type="ORF">S03H2_65288</name>
</gene>
<evidence type="ECO:0000259" key="1">
    <source>
        <dbReference type="Pfam" id="PF03129"/>
    </source>
</evidence>
<feature type="non-terminal residue" evidence="2">
    <location>
        <position position="1"/>
    </location>
</feature>
<comment type="caution">
    <text evidence="2">The sequence shown here is derived from an EMBL/GenBank/DDBJ whole genome shotgun (WGS) entry which is preliminary data.</text>
</comment>
<dbReference type="InterPro" id="IPR036621">
    <property type="entry name" value="Anticodon-bd_dom_sf"/>
</dbReference>
<dbReference type="AlphaFoldDB" id="X1IV47"/>
<accession>X1IV47</accession>
<evidence type="ECO:0000313" key="2">
    <source>
        <dbReference type="EMBL" id="GAH85577.1"/>
    </source>
</evidence>
<reference evidence="2" key="1">
    <citation type="journal article" date="2014" name="Front. Microbiol.">
        <title>High frequency of phylogenetically diverse reductive dehalogenase-homologous genes in deep subseafloor sedimentary metagenomes.</title>
        <authorList>
            <person name="Kawai M."/>
            <person name="Futagami T."/>
            <person name="Toyoda A."/>
            <person name="Takaki Y."/>
            <person name="Nishi S."/>
            <person name="Hori S."/>
            <person name="Arai W."/>
            <person name="Tsubouchi T."/>
            <person name="Morono Y."/>
            <person name="Uchiyama I."/>
            <person name="Ito T."/>
            <person name="Fujiyama A."/>
            <person name="Inagaki F."/>
            <person name="Takami H."/>
        </authorList>
    </citation>
    <scope>NUCLEOTIDE SEQUENCE</scope>
    <source>
        <strain evidence="2">Expedition CK06-06</strain>
    </source>
</reference>